<dbReference type="Gene3D" id="3.40.630.30">
    <property type="match status" value="1"/>
</dbReference>
<dbReference type="RefSeq" id="WP_183633685.1">
    <property type="nucleotide sequence ID" value="NZ_BAABLE010000011.1"/>
</dbReference>
<comment type="caution">
    <text evidence="4">The sequence shown here is derived from an EMBL/GenBank/DDBJ whole genome shotgun (WGS) entry which is preliminary data.</text>
</comment>
<evidence type="ECO:0000313" key="4">
    <source>
        <dbReference type="EMBL" id="MBB4012156.1"/>
    </source>
</evidence>
<keyword evidence="2 4" id="KW-0808">Transferase</keyword>
<name>A0A840BMR4_9RHOO</name>
<dbReference type="SUPFAM" id="SSF55729">
    <property type="entry name" value="Acyl-CoA N-acyltransferases (Nat)"/>
    <property type="match status" value="1"/>
</dbReference>
<dbReference type="PANTHER" id="PTHR30420">
    <property type="entry name" value="N-SUCCINYLARGININE DIHYDROLASE"/>
    <property type="match status" value="1"/>
</dbReference>
<dbReference type="AlphaFoldDB" id="A0A840BMR4"/>
<evidence type="ECO:0000256" key="3">
    <source>
        <dbReference type="ARBA" id="ARBA00023315"/>
    </source>
</evidence>
<dbReference type="GO" id="GO:0006527">
    <property type="term" value="P:L-arginine catabolic process"/>
    <property type="evidence" value="ECO:0007669"/>
    <property type="project" value="InterPro"/>
</dbReference>
<dbReference type="PANTHER" id="PTHR30420:SF1">
    <property type="entry name" value="ARGININE N-SUCCINYLTRANSFERASE"/>
    <property type="match status" value="1"/>
</dbReference>
<protein>
    <submittedName>
        <fullName evidence="4">Arginine N-succinyltransferase</fullName>
        <ecNumber evidence="4">2.3.1.109</ecNumber>
    </submittedName>
</protein>
<dbReference type="InterPro" id="IPR017650">
    <property type="entry name" value="Arginine_N-succinylTrfase"/>
</dbReference>
<accession>A0A840BMR4</accession>
<dbReference type="NCBIfam" id="TIGR03244">
    <property type="entry name" value="arg_catab_AstA"/>
    <property type="match status" value="1"/>
</dbReference>
<dbReference type="InterPro" id="IPR016181">
    <property type="entry name" value="Acyl_CoA_acyltransferase"/>
</dbReference>
<dbReference type="Proteomes" id="UP000561045">
    <property type="component" value="Unassembled WGS sequence"/>
</dbReference>
<evidence type="ECO:0000313" key="5">
    <source>
        <dbReference type="Proteomes" id="UP000561045"/>
    </source>
</evidence>
<evidence type="ECO:0000256" key="2">
    <source>
        <dbReference type="ARBA" id="ARBA00022679"/>
    </source>
</evidence>
<dbReference type="EMBL" id="JACIET010000001">
    <property type="protein sequence ID" value="MBB4012156.1"/>
    <property type="molecule type" value="Genomic_DNA"/>
</dbReference>
<dbReference type="GO" id="GO:0008791">
    <property type="term" value="F:arginine N-succinyltransferase activity"/>
    <property type="evidence" value="ECO:0007669"/>
    <property type="project" value="UniProtKB-EC"/>
</dbReference>
<dbReference type="Pfam" id="PF04958">
    <property type="entry name" value="AstA"/>
    <property type="match status" value="1"/>
</dbReference>
<reference evidence="4 5" key="1">
    <citation type="submission" date="2020-08" db="EMBL/GenBank/DDBJ databases">
        <title>Genomic Encyclopedia of Type Strains, Phase IV (KMG-IV): sequencing the most valuable type-strain genomes for metagenomic binning, comparative biology and taxonomic classification.</title>
        <authorList>
            <person name="Goeker M."/>
        </authorList>
    </citation>
    <scope>NUCLEOTIDE SEQUENCE [LARGE SCALE GENOMIC DNA]</scope>
    <source>
        <strain evidence="4 5">DSM 106739</strain>
    </source>
</reference>
<dbReference type="InterPro" id="IPR007041">
    <property type="entry name" value="Arg_succinylTrfase_AstA/AruG"/>
</dbReference>
<keyword evidence="5" id="KW-1185">Reference proteome</keyword>
<dbReference type="Gene3D" id="2.40.40.20">
    <property type="match status" value="1"/>
</dbReference>
<keyword evidence="3 4" id="KW-0012">Acyltransferase</keyword>
<dbReference type="EC" id="2.3.1.109" evidence="4"/>
<organism evidence="4 5">
    <name type="scientific">Niveibacterium umoris</name>
    <dbReference type="NCBI Taxonomy" id="1193620"/>
    <lineage>
        <taxon>Bacteria</taxon>
        <taxon>Pseudomonadati</taxon>
        <taxon>Pseudomonadota</taxon>
        <taxon>Betaproteobacteria</taxon>
        <taxon>Rhodocyclales</taxon>
        <taxon>Rhodocyclaceae</taxon>
        <taxon>Niveibacterium</taxon>
    </lineage>
</organism>
<proteinExistence type="predicted"/>
<gene>
    <name evidence="4" type="ORF">GGR36_001464</name>
</gene>
<evidence type="ECO:0000256" key="1">
    <source>
        <dbReference type="ARBA" id="ARBA00022503"/>
    </source>
</evidence>
<keyword evidence="1" id="KW-0056">Arginine metabolism</keyword>
<dbReference type="NCBIfam" id="TIGR03243">
    <property type="entry name" value="arg_catab_AOST"/>
    <property type="match status" value="1"/>
</dbReference>
<sequence>MRLRPIAYGDHAALIDLARGAGIGVTTLQPNEERLGRRIEISVDSFSARLEKAQANYLFVLEDTRSGHLVGTSGVAAAVGLDEPWYNYRVGTAVYCSREIGVYRQLQTLFLTNDLTGASELCSLFLHPEHRRGGNGGLLSKARFLYLAEFPERFAAKVIAELRGVSDEQGRSPFWDSLGRHFFRMDFSQADYLSGIGNKSFIAELMPQHPVYTAFLSEQARKVIGEVHESTRPARAMLEAEGFAYQGYVDIFDAGPAVESSVAGIRAVRDSVVCEAASGASTGGALHLVSNRREQEFRVVLARGALDDSGRFALDDESLAALELDAGESIRIVPLQPAR</sequence>